<evidence type="ECO:0000259" key="10">
    <source>
        <dbReference type="PROSITE" id="PS50106"/>
    </source>
</evidence>
<dbReference type="SUPFAM" id="SSF50156">
    <property type="entry name" value="PDZ domain-like"/>
    <property type="match status" value="1"/>
</dbReference>
<feature type="coiled-coil region" evidence="7">
    <location>
        <begin position="283"/>
        <end position="310"/>
    </location>
</feature>
<feature type="compositionally biased region" description="Basic and acidic residues" evidence="8">
    <location>
        <begin position="164"/>
        <end position="187"/>
    </location>
</feature>
<dbReference type="PRINTS" id="PR00834">
    <property type="entry name" value="PROTEASES2C"/>
</dbReference>
<gene>
    <name evidence="11" type="ORF">SAMN05216235_1796</name>
</gene>
<dbReference type="InterPro" id="IPR009003">
    <property type="entry name" value="Peptidase_S1_PA"/>
</dbReference>
<evidence type="ECO:0000256" key="5">
    <source>
        <dbReference type="ARBA" id="ARBA00022801"/>
    </source>
</evidence>
<dbReference type="Pfam" id="PF13365">
    <property type="entry name" value="Trypsin_2"/>
    <property type="match status" value="1"/>
</dbReference>
<evidence type="ECO:0000256" key="4">
    <source>
        <dbReference type="ARBA" id="ARBA00022670"/>
    </source>
</evidence>
<evidence type="ECO:0000256" key="2">
    <source>
        <dbReference type="ARBA" id="ARBA00010541"/>
    </source>
</evidence>
<evidence type="ECO:0000256" key="1">
    <source>
        <dbReference type="ARBA" id="ARBA00004162"/>
    </source>
</evidence>
<protein>
    <recommendedName>
        <fullName evidence="3">Serine protease HtrA-like</fullName>
    </recommendedName>
</protein>
<dbReference type="Proteomes" id="UP000183090">
    <property type="component" value="Unassembled WGS sequence"/>
</dbReference>
<dbReference type="SMART" id="SM00228">
    <property type="entry name" value="PDZ"/>
    <property type="match status" value="1"/>
</dbReference>
<keyword evidence="5" id="KW-0378">Hydrolase</keyword>
<dbReference type="InterPro" id="IPR043504">
    <property type="entry name" value="Peptidase_S1_PA_chymotrypsin"/>
</dbReference>
<accession>A0AA94KWG0</accession>
<evidence type="ECO:0000256" key="6">
    <source>
        <dbReference type="ARBA" id="ARBA00022825"/>
    </source>
</evidence>
<evidence type="ECO:0000256" key="3">
    <source>
        <dbReference type="ARBA" id="ARBA00021768"/>
    </source>
</evidence>
<dbReference type="PANTHER" id="PTHR43343">
    <property type="entry name" value="PEPTIDASE S12"/>
    <property type="match status" value="1"/>
</dbReference>
<keyword evidence="9" id="KW-1133">Transmembrane helix</keyword>
<evidence type="ECO:0000256" key="9">
    <source>
        <dbReference type="SAM" id="Phobius"/>
    </source>
</evidence>
<dbReference type="InterPro" id="IPR001478">
    <property type="entry name" value="PDZ"/>
</dbReference>
<dbReference type="GO" id="GO:0012505">
    <property type="term" value="C:endomembrane system"/>
    <property type="evidence" value="ECO:0007669"/>
    <property type="project" value="UniProtKB-SubCell"/>
</dbReference>
<feature type="compositionally biased region" description="Low complexity" evidence="8">
    <location>
        <begin position="75"/>
        <end position="85"/>
    </location>
</feature>
<dbReference type="RefSeq" id="WP_083413521.1">
    <property type="nucleotide sequence ID" value="NZ_FOTB01000004.1"/>
</dbReference>
<comment type="similarity">
    <text evidence="2">Belongs to the peptidase S1C family.</text>
</comment>
<dbReference type="InterPro" id="IPR036034">
    <property type="entry name" value="PDZ_sf"/>
</dbReference>
<feature type="region of interest" description="Disordered" evidence="8">
    <location>
        <begin position="1"/>
        <end position="233"/>
    </location>
</feature>
<comment type="caution">
    <text evidence="11">The sequence shown here is derived from an EMBL/GenBank/DDBJ whole genome shotgun (WGS) entry which is preliminary data.</text>
</comment>
<organism evidence="11 12">
    <name type="scientific">Salinicoccus halodurans</name>
    <dbReference type="NCBI Taxonomy" id="407035"/>
    <lineage>
        <taxon>Bacteria</taxon>
        <taxon>Bacillati</taxon>
        <taxon>Bacillota</taxon>
        <taxon>Bacilli</taxon>
        <taxon>Bacillales</taxon>
        <taxon>Staphylococcaceae</taxon>
        <taxon>Salinicoccus</taxon>
    </lineage>
</organism>
<dbReference type="SUPFAM" id="SSF50494">
    <property type="entry name" value="Trypsin-like serine proteases"/>
    <property type="match status" value="1"/>
</dbReference>
<keyword evidence="4 11" id="KW-0645">Protease</keyword>
<evidence type="ECO:0000313" key="12">
    <source>
        <dbReference type="Proteomes" id="UP000183090"/>
    </source>
</evidence>
<reference evidence="11 12" key="1">
    <citation type="submission" date="2016-10" db="EMBL/GenBank/DDBJ databases">
        <authorList>
            <person name="Varghese N."/>
            <person name="Submissions S."/>
        </authorList>
    </citation>
    <scope>NUCLEOTIDE SEQUENCE [LARGE SCALE GENOMIC DNA]</scope>
    <source>
        <strain evidence="11 12">CGMCC 1.6501</strain>
    </source>
</reference>
<keyword evidence="9" id="KW-0812">Transmembrane</keyword>
<feature type="compositionally biased region" description="Basic and acidic residues" evidence="8">
    <location>
        <begin position="1"/>
        <end position="13"/>
    </location>
</feature>
<evidence type="ECO:0000313" key="11">
    <source>
        <dbReference type="EMBL" id="SFK81501.1"/>
    </source>
</evidence>
<dbReference type="GO" id="GO:0004252">
    <property type="term" value="F:serine-type endopeptidase activity"/>
    <property type="evidence" value="ECO:0007669"/>
    <property type="project" value="InterPro"/>
</dbReference>
<name>A0AA94KWG0_9STAP</name>
<feature type="transmembrane region" description="Helical" evidence="9">
    <location>
        <begin position="238"/>
        <end position="263"/>
    </location>
</feature>
<dbReference type="PROSITE" id="PS50106">
    <property type="entry name" value="PDZ"/>
    <property type="match status" value="1"/>
</dbReference>
<keyword evidence="7" id="KW-0175">Coiled coil</keyword>
<dbReference type="AlphaFoldDB" id="A0AA94KWG0"/>
<keyword evidence="9" id="KW-0472">Membrane</keyword>
<dbReference type="InterPro" id="IPR051201">
    <property type="entry name" value="Chloro_Bact_Ser_Proteases"/>
</dbReference>
<comment type="subcellular location">
    <subcellularLocation>
        <location evidence="1">Cell membrane</location>
        <topology evidence="1">Single-pass membrane protein</topology>
    </subcellularLocation>
</comment>
<dbReference type="InterPro" id="IPR001940">
    <property type="entry name" value="Peptidase_S1C"/>
</dbReference>
<dbReference type="Gene3D" id="2.40.10.10">
    <property type="entry name" value="Trypsin-like serine proteases"/>
    <property type="match status" value="2"/>
</dbReference>
<dbReference type="Gene3D" id="2.30.42.10">
    <property type="match status" value="1"/>
</dbReference>
<proteinExistence type="inferred from homology"/>
<feature type="compositionally biased region" description="Basic and acidic residues" evidence="8">
    <location>
        <begin position="210"/>
        <end position="219"/>
    </location>
</feature>
<dbReference type="Pfam" id="PF13180">
    <property type="entry name" value="PDZ_2"/>
    <property type="match status" value="1"/>
</dbReference>
<feature type="domain" description="PDZ" evidence="10">
    <location>
        <begin position="530"/>
        <end position="633"/>
    </location>
</feature>
<sequence>MERGEKHIIPREQYRRKRRVFSEEDSRPADGREFGPDESPREQARRQQEAERMRESQSGPEARRNGNGNEDRTAGDSASAGSSGRPGDDDLNPPLGTGNARGDNPDGRGSAIPEEDPNLEPYTDPDLNPNQNPQPNPDAGPDREPGTDPAKNASPTPDPNRPTQEQKGEADPDRDYGPGESGYEDRSAPAGGVGVIPAGNDGGDNIGPNEPDRTQRDGDGNPPGNDGKGSGGGRRKGCLGALLLPLIMGALGALAVILLFNFFGDGGEDGGTGIQEGEQTAVESDQEAMSDQAREEIDNIKEQIQEDSGNTEKEVTDTTAAIQKAKQSVVSVINLQKAGQFMPGMTENSEAEPEEAGTGSGVIYKLTDDKAYIVTNNHVVEGAEELQVNLESGEQLSASIVGADVWTDLAVLEVDRGEIDSAIEFANSDELLVGETAIAIGSPLGEAFSGSVSRGIVSGLDRSVPVDIDGDGNYDWEANVIQTDAAINPGNSGGALVNASGNLIGINSMKISMPTVEGIGFAIPSNEVKEIVTQLEENGEVTRPYLGIQLQDLYTVPAEILVGEMNLPEDVTEGVIVSNVQEGTPAADAGLQQYDVIVSLDGEAIPNMLELRKYLYYEKEKGEEMTIEYYRNGELQETTVTLE</sequence>
<dbReference type="EMBL" id="FOTB01000004">
    <property type="protein sequence ID" value="SFK81501.1"/>
    <property type="molecule type" value="Genomic_DNA"/>
</dbReference>
<evidence type="ECO:0000256" key="7">
    <source>
        <dbReference type="SAM" id="Coils"/>
    </source>
</evidence>
<keyword evidence="6" id="KW-0720">Serine protease</keyword>
<feature type="compositionally biased region" description="Basic and acidic residues" evidence="8">
    <location>
        <begin position="20"/>
        <end position="74"/>
    </location>
</feature>
<evidence type="ECO:0000256" key="8">
    <source>
        <dbReference type="SAM" id="MobiDB-lite"/>
    </source>
</evidence>
<dbReference type="GO" id="GO:0006508">
    <property type="term" value="P:proteolysis"/>
    <property type="evidence" value="ECO:0007669"/>
    <property type="project" value="UniProtKB-KW"/>
</dbReference>
<dbReference type="PANTHER" id="PTHR43343:SF3">
    <property type="entry name" value="PROTEASE DO-LIKE 8, CHLOROPLASTIC"/>
    <property type="match status" value="1"/>
</dbReference>